<dbReference type="Gene3D" id="1.10.10.60">
    <property type="entry name" value="Homeodomain-like"/>
    <property type="match status" value="1"/>
</dbReference>
<protein>
    <submittedName>
        <fullName evidence="7">Putative transcription factor KAN3</fullName>
    </submittedName>
</protein>
<evidence type="ECO:0000313" key="8">
    <source>
        <dbReference type="Proteomes" id="UP000325315"/>
    </source>
</evidence>
<keyword evidence="4" id="KW-0539">Nucleus</keyword>
<keyword evidence="8" id="KW-1185">Reference proteome</keyword>
<feature type="compositionally biased region" description="Polar residues" evidence="5">
    <location>
        <begin position="21"/>
        <end position="31"/>
    </location>
</feature>
<accession>A0A5B6X5S4</accession>
<dbReference type="AlphaFoldDB" id="A0A5B6X5S4"/>
<dbReference type="NCBIfam" id="TIGR01557">
    <property type="entry name" value="myb_SHAQKYF"/>
    <property type="match status" value="1"/>
</dbReference>
<evidence type="ECO:0000313" key="7">
    <source>
        <dbReference type="EMBL" id="KAA3489499.1"/>
    </source>
</evidence>
<dbReference type="SUPFAM" id="SSF46689">
    <property type="entry name" value="Homeodomain-like"/>
    <property type="match status" value="1"/>
</dbReference>
<dbReference type="PROSITE" id="PS51294">
    <property type="entry name" value="HTH_MYB"/>
    <property type="match status" value="1"/>
</dbReference>
<dbReference type="InterPro" id="IPR046955">
    <property type="entry name" value="PHR1-like"/>
</dbReference>
<evidence type="ECO:0000259" key="6">
    <source>
        <dbReference type="PROSITE" id="PS51294"/>
    </source>
</evidence>
<comment type="caution">
    <text evidence="7">The sequence shown here is derived from an EMBL/GenBank/DDBJ whole genome shotgun (WGS) entry which is preliminary data.</text>
</comment>
<dbReference type="Pfam" id="PF00249">
    <property type="entry name" value="Myb_DNA-binding"/>
    <property type="match status" value="1"/>
</dbReference>
<reference evidence="8" key="1">
    <citation type="journal article" date="2019" name="Plant Biotechnol. J.">
        <title>Genome sequencing of the Australian wild diploid species Gossypium australe highlights disease resistance and delayed gland morphogenesis.</title>
        <authorList>
            <person name="Cai Y."/>
            <person name="Cai X."/>
            <person name="Wang Q."/>
            <person name="Wang P."/>
            <person name="Zhang Y."/>
            <person name="Cai C."/>
            <person name="Xu Y."/>
            <person name="Wang K."/>
            <person name="Zhou Z."/>
            <person name="Wang C."/>
            <person name="Geng S."/>
            <person name="Li B."/>
            <person name="Dong Q."/>
            <person name="Hou Y."/>
            <person name="Wang H."/>
            <person name="Ai P."/>
            <person name="Liu Z."/>
            <person name="Yi F."/>
            <person name="Sun M."/>
            <person name="An G."/>
            <person name="Cheng J."/>
            <person name="Zhang Y."/>
            <person name="Shi Q."/>
            <person name="Xie Y."/>
            <person name="Shi X."/>
            <person name="Chang Y."/>
            <person name="Huang F."/>
            <person name="Chen Y."/>
            <person name="Hong S."/>
            <person name="Mi L."/>
            <person name="Sun Q."/>
            <person name="Zhang L."/>
            <person name="Zhou B."/>
            <person name="Peng R."/>
            <person name="Zhang X."/>
            <person name="Liu F."/>
        </authorList>
    </citation>
    <scope>NUCLEOTIDE SEQUENCE [LARGE SCALE GENOMIC DNA]</scope>
    <source>
        <strain evidence="8">cv. PA1801</strain>
    </source>
</reference>
<dbReference type="GO" id="GO:0003700">
    <property type="term" value="F:DNA-binding transcription factor activity"/>
    <property type="evidence" value="ECO:0007669"/>
    <property type="project" value="InterPro"/>
</dbReference>
<evidence type="ECO:0000256" key="3">
    <source>
        <dbReference type="ARBA" id="ARBA00023163"/>
    </source>
</evidence>
<feature type="region of interest" description="Disordered" evidence="5">
    <location>
        <begin position="1"/>
        <end position="43"/>
    </location>
</feature>
<comment type="subcellular location">
    <subcellularLocation>
        <location evidence="1">Nucleus</location>
    </subcellularLocation>
</comment>
<dbReference type="GO" id="GO:0003677">
    <property type="term" value="F:DNA binding"/>
    <property type="evidence" value="ECO:0007669"/>
    <property type="project" value="InterPro"/>
</dbReference>
<sequence length="304" mass="34415">MHKINPLNLDEDEEADEGISKTINSASPSNSSEKKATASSGVRPYVRSKTPRLRWTPELHLCFVRAVERLGGQERATPKLVLQLMNIEGLSIAHVKSHLQMYRSKKIDDKGQVVNNRHLLGSVNYCSQNLRYQSMLQDQRVIRRRAGFCRSDMTKEVGSKGRNEVFYMNNNPIFSQQPVREIEGFQDIIDDCAEVQPILILPSFSNKWLGRGAERQVRVAKRKAVDDEDLDLSLSLSTKMGQEVRRKTCNEEEAANSNLSLSSPSKTEMYSLNVNMVSKRSNLKEGHDSTRYLKLASTLDLTIS</sequence>
<organism evidence="7 8">
    <name type="scientific">Gossypium australe</name>
    <dbReference type="NCBI Taxonomy" id="47621"/>
    <lineage>
        <taxon>Eukaryota</taxon>
        <taxon>Viridiplantae</taxon>
        <taxon>Streptophyta</taxon>
        <taxon>Embryophyta</taxon>
        <taxon>Tracheophyta</taxon>
        <taxon>Spermatophyta</taxon>
        <taxon>Magnoliopsida</taxon>
        <taxon>eudicotyledons</taxon>
        <taxon>Gunneridae</taxon>
        <taxon>Pentapetalae</taxon>
        <taxon>rosids</taxon>
        <taxon>malvids</taxon>
        <taxon>Malvales</taxon>
        <taxon>Malvaceae</taxon>
        <taxon>Malvoideae</taxon>
        <taxon>Gossypium</taxon>
    </lineage>
</organism>
<dbReference type="InterPro" id="IPR017930">
    <property type="entry name" value="Myb_dom"/>
</dbReference>
<evidence type="ECO:0000256" key="5">
    <source>
        <dbReference type="SAM" id="MobiDB-lite"/>
    </source>
</evidence>
<gene>
    <name evidence="7" type="ORF">EPI10_033109</name>
</gene>
<dbReference type="EMBL" id="SMMG02000001">
    <property type="protein sequence ID" value="KAA3489499.1"/>
    <property type="molecule type" value="Genomic_DNA"/>
</dbReference>
<dbReference type="InterPro" id="IPR009057">
    <property type="entry name" value="Homeodomain-like_sf"/>
</dbReference>
<dbReference type="FunFam" id="1.10.10.60:FF:000002">
    <property type="entry name" value="Myb family transcription factor"/>
    <property type="match status" value="1"/>
</dbReference>
<evidence type="ECO:0000256" key="2">
    <source>
        <dbReference type="ARBA" id="ARBA00023015"/>
    </source>
</evidence>
<dbReference type="InterPro" id="IPR006447">
    <property type="entry name" value="Myb_dom_plants"/>
</dbReference>
<keyword evidence="3" id="KW-0804">Transcription</keyword>
<name>A0A5B6X5S4_9ROSI</name>
<dbReference type="Proteomes" id="UP000325315">
    <property type="component" value="Unassembled WGS sequence"/>
</dbReference>
<dbReference type="PANTHER" id="PTHR31314:SF175">
    <property type="entry name" value="HTH MYB-TYPE DOMAIN-CONTAINING PROTEIN"/>
    <property type="match status" value="1"/>
</dbReference>
<dbReference type="GO" id="GO:0005634">
    <property type="term" value="C:nucleus"/>
    <property type="evidence" value="ECO:0007669"/>
    <property type="project" value="UniProtKB-SubCell"/>
</dbReference>
<dbReference type="PANTHER" id="PTHR31314">
    <property type="entry name" value="MYB FAMILY TRANSCRIPTION FACTOR PHL7-LIKE"/>
    <property type="match status" value="1"/>
</dbReference>
<evidence type="ECO:0000256" key="4">
    <source>
        <dbReference type="ARBA" id="ARBA00023242"/>
    </source>
</evidence>
<dbReference type="InterPro" id="IPR001005">
    <property type="entry name" value="SANT/Myb"/>
</dbReference>
<dbReference type="OrthoDB" id="551907at2759"/>
<feature type="domain" description="HTH myb-type" evidence="6">
    <location>
        <begin position="47"/>
        <end position="107"/>
    </location>
</feature>
<keyword evidence="2" id="KW-0805">Transcription regulation</keyword>
<proteinExistence type="predicted"/>
<evidence type="ECO:0000256" key="1">
    <source>
        <dbReference type="ARBA" id="ARBA00004123"/>
    </source>
</evidence>